<proteinExistence type="predicted"/>
<feature type="region of interest" description="Disordered" evidence="1">
    <location>
        <begin position="1"/>
        <end position="30"/>
    </location>
</feature>
<accession>A0A6J4UKX8</accession>
<evidence type="ECO:0000313" key="2">
    <source>
        <dbReference type="EMBL" id="CAA9553397.1"/>
    </source>
</evidence>
<organism evidence="2">
    <name type="scientific">uncultured Thermomicrobiales bacterium</name>
    <dbReference type="NCBI Taxonomy" id="1645740"/>
    <lineage>
        <taxon>Bacteria</taxon>
        <taxon>Pseudomonadati</taxon>
        <taxon>Thermomicrobiota</taxon>
        <taxon>Thermomicrobia</taxon>
        <taxon>Thermomicrobiales</taxon>
        <taxon>environmental samples</taxon>
    </lineage>
</organism>
<name>A0A6J4UKX8_9BACT</name>
<dbReference type="EMBL" id="CADCWL010000041">
    <property type="protein sequence ID" value="CAA9553397.1"/>
    <property type="molecule type" value="Genomic_DNA"/>
</dbReference>
<evidence type="ECO:0000256" key="1">
    <source>
        <dbReference type="SAM" id="MobiDB-lite"/>
    </source>
</evidence>
<dbReference type="AlphaFoldDB" id="A0A6J4UKX8"/>
<sequence length="30" mass="3323">MDGDAEIDLRKASESLQTAESEMAFGRYNS</sequence>
<gene>
    <name evidence="2" type="ORF">AVDCRST_MAG19-1011</name>
</gene>
<reference evidence="2" key="1">
    <citation type="submission" date="2020-02" db="EMBL/GenBank/DDBJ databases">
        <authorList>
            <person name="Meier V. D."/>
        </authorList>
    </citation>
    <scope>NUCLEOTIDE SEQUENCE</scope>
    <source>
        <strain evidence="2">AVDCRST_MAG19</strain>
    </source>
</reference>
<protein>
    <submittedName>
        <fullName evidence="2">Uncharacterized protein</fullName>
    </submittedName>
</protein>